<keyword evidence="4" id="KW-1185">Reference proteome</keyword>
<dbReference type="SUPFAM" id="SSF54637">
    <property type="entry name" value="Thioesterase/thiol ester dehydrase-isomerase"/>
    <property type="match status" value="1"/>
</dbReference>
<protein>
    <submittedName>
        <fullName evidence="3">Acyl dehydratase</fullName>
    </submittedName>
</protein>
<dbReference type="Proteomes" id="UP001183629">
    <property type="component" value="Unassembled WGS sequence"/>
</dbReference>
<dbReference type="RefSeq" id="WP_310409093.1">
    <property type="nucleotide sequence ID" value="NZ_JAVDYC010000001.1"/>
</dbReference>
<comment type="similarity">
    <text evidence="1">Belongs to the enoyl-CoA hydratase/isomerase family.</text>
</comment>
<feature type="domain" description="MaoC-like" evidence="2">
    <location>
        <begin position="15"/>
        <end position="122"/>
    </location>
</feature>
<gene>
    <name evidence="3" type="ORF">J2S44_000803</name>
</gene>
<reference evidence="3 4" key="1">
    <citation type="submission" date="2023-07" db="EMBL/GenBank/DDBJ databases">
        <title>Sequencing the genomes of 1000 actinobacteria strains.</title>
        <authorList>
            <person name="Klenk H.-P."/>
        </authorList>
    </citation>
    <scope>NUCLEOTIDE SEQUENCE [LARGE SCALE GENOMIC DNA]</scope>
    <source>
        <strain evidence="3 4">DSM 44711</strain>
    </source>
</reference>
<evidence type="ECO:0000256" key="1">
    <source>
        <dbReference type="ARBA" id="ARBA00005254"/>
    </source>
</evidence>
<dbReference type="Pfam" id="PF01575">
    <property type="entry name" value="MaoC_dehydratas"/>
    <property type="match status" value="1"/>
</dbReference>
<dbReference type="InterPro" id="IPR039375">
    <property type="entry name" value="NodN-like"/>
</dbReference>
<evidence type="ECO:0000259" key="2">
    <source>
        <dbReference type="Pfam" id="PF01575"/>
    </source>
</evidence>
<comment type="caution">
    <text evidence="3">The sequence shown here is derived from an EMBL/GenBank/DDBJ whole genome shotgun (WGS) entry which is preliminary data.</text>
</comment>
<dbReference type="AlphaFoldDB" id="A0AAE3ZIJ7"/>
<dbReference type="InterPro" id="IPR002539">
    <property type="entry name" value="MaoC-like_dom"/>
</dbReference>
<dbReference type="PANTHER" id="PTHR42993:SF1">
    <property type="entry name" value="MAOC-LIKE DEHYDRATASE DOMAIN-CONTAINING PROTEIN"/>
    <property type="match status" value="1"/>
</dbReference>
<evidence type="ECO:0000313" key="3">
    <source>
        <dbReference type="EMBL" id="MDR7320553.1"/>
    </source>
</evidence>
<accession>A0AAE3ZIJ7</accession>
<proteinExistence type="inferred from homology"/>
<dbReference type="CDD" id="cd03450">
    <property type="entry name" value="NodN"/>
    <property type="match status" value="1"/>
</dbReference>
<evidence type="ECO:0000313" key="4">
    <source>
        <dbReference type="Proteomes" id="UP001183629"/>
    </source>
</evidence>
<name>A0AAE3ZIJ7_9ACTN</name>
<dbReference type="InterPro" id="IPR029069">
    <property type="entry name" value="HotDog_dom_sf"/>
</dbReference>
<dbReference type="EMBL" id="JAVDYC010000001">
    <property type="protein sequence ID" value="MDR7320553.1"/>
    <property type="molecule type" value="Genomic_DNA"/>
</dbReference>
<organism evidence="3 4">
    <name type="scientific">Catenuloplanes niger</name>
    <dbReference type="NCBI Taxonomy" id="587534"/>
    <lineage>
        <taxon>Bacteria</taxon>
        <taxon>Bacillati</taxon>
        <taxon>Actinomycetota</taxon>
        <taxon>Actinomycetes</taxon>
        <taxon>Micromonosporales</taxon>
        <taxon>Micromonosporaceae</taxon>
        <taxon>Catenuloplanes</taxon>
    </lineage>
</organism>
<dbReference type="PANTHER" id="PTHR42993">
    <property type="entry name" value="MAOC-LIKE DEHYDRATASE DOMAIN-CONTAINING PROTEIN"/>
    <property type="match status" value="1"/>
</dbReference>
<sequence>MTTTVRGLGELAGTAGLDLGHSDWIEVTQQRVDTFADATGDHQWIHVDPVRAAAGPFGGTIAHGYLTLALVIPLWTSLLVVEDVAMAVNYGLNRVRFPSPVPAGSKVRLHAAVLHAREVAGDGVELTVAMTVHREGATKPAVAAEAVYRYYA</sequence>
<dbReference type="Gene3D" id="3.10.129.10">
    <property type="entry name" value="Hotdog Thioesterase"/>
    <property type="match status" value="1"/>
</dbReference>